<dbReference type="EMBL" id="ABJB010955924">
    <property type="status" value="NOT_ANNOTATED_CDS"/>
    <property type="molecule type" value="Genomic_DNA"/>
</dbReference>
<proteinExistence type="predicted"/>
<dbReference type="EMBL" id="DS642090">
    <property type="protein sequence ID" value="EEC01909.1"/>
    <property type="molecule type" value="Genomic_DNA"/>
</dbReference>
<dbReference type="CDD" id="cd06847">
    <property type="entry name" value="HFD_SUPT7L"/>
    <property type="match status" value="1"/>
</dbReference>
<dbReference type="VEuPathDB" id="VectorBase:ISCI000400"/>
<name>B7P5N7_IXOSC</name>
<accession>B7P5N7</accession>
<dbReference type="HOGENOM" id="CLU_1442568_0_0_1"/>
<dbReference type="PANTHER" id="PTHR28598">
    <property type="entry name" value="STAGA COMPLEX 65 SUBUNIT GAMMA"/>
    <property type="match status" value="1"/>
</dbReference>
<dbReference type="VEuPathDB" id="VectorBase:ISCP_006056"/>
<dbReference type="AlphaFoldDB" id="B7P5N7"/>
<sequence>MSRWGDLPPLVPETESGIAAIEREQITKPRPVSIEGADLYQPGTAHGDQLHQKRLPPDLGVVDPITSHTIALIQHAKKVQSLLNGLQQQDKDIVLTDLCGEFYQRLCWQLRSIVDREALTGQTGFVDAMDHALHECGVQGLLSLMTFFQERVLNYNRHMLSTCRRLHEAYEKIKLPSKASLEDVKNIK</sequence>
<dbReference type="OrthoDB" id="6021257at2759"/>
<evidence type="ECO:0000313" key="2">
    <source>
        <dbReference type="EnsemblMetazoa" id="ISCW000400-PA"/>
    </source>
</evidence>
<dbReference type="EMBL" id="ABJB010653124">
    <property type="status" value="NOT_ANNOTATED_CDS"/>
    <property type="molecule type" value="Genomic_DNA"/>
</dbReference>
<evidence type="ECO:0000313" key="3">
    <source>
        <dbReference type="Proteomes" id="UP000001555"/>
    </source>
</evidence>
<dbReference type="PaxDb" id="6945-B7P5N7"/>
<reference evidence="2" key="2">
    <citation type="submission" date="2020-05" db="UniProtKB">
        <authorList>
            <consortium name="EnsemblMetazoa"/>
        </authorList>
    </citation>
    <scope>IDENTIFICATION</scope>
    <source>
        <strain evidence="2">wikel</strain>
    </source>
</reference>
<evidence type="ECO:0000313" key="1">
    <source>
        <dbReference type="EMBL" id="EEC01909.1"/>
    </source>
</evidence>
<gene>
    <name evidence="1" type="ORF">IscW_ISCW000400</name>
</gene>
<protein>
    <submittedName>
        <fullName evidence="1 2">STAGA complex 65 subunit gamma, putative</fullName>
    </submittedName>
</protein>
<organism>
    <name type="scientific">Ixodes scapularis</name>
    <name type="common">Black-legged tick</name>
    <name type="synonym">Deer tick</name>
    <dbReference type="NCBI Taxonomy" id="6945"/>
    <lineage>
        <taxon>Eukaryota</taxon>
        <taxon>Metazoa</taxon>
        <taxon>Ecdysozoa</taxon>
        <taxon>Arthropoda</taxon>
        <taxon>Chelicerata</taxon>
        <taxon>Arachnida</taxon>
        <taxon>Acari</taxon>
        <taxon>Parasitiformes</taxon>
        <taxon>Ixodida</taxon>
        <taxon>Ixodoidea</taxon>
        <taxon>Ixodidae</taxon>
        <taxon>Ixodinae</taxon>
        <taxon>Ixodes</taxon>
    </lineage>
</organism>
<dbReference type="InterPro" id="IPR039460">
    <property type="entry name" value="SUPT7L/Spt7"/>
</dbReference>
<dbReference type="PANTHER" id="PTHR28598:SF1">
    <property type="entry name" value="STAGA COMPLEX 65 SUBUNIT GAMMA"/>
    <property type="match status" value="1"/>
</dbReference>
<dbReference type="STRING" id="6945.B7P5N7"/>
<dbReference type="Proteomes" id="UP000001555">
    <property type="component" value="Unassembled WGS sequence"/>
</dbReference>
<reference evidence="1 3" key="1">
    <citation type="submission" date="2008-03" db="EMBL/GenBank/DDBJ databases">
        <title>Annotation of Ixodes scapularis.</title>
        <authorList>
            <consortium name="Ixodes scapularis Genome Project Consortium"/>
            <person name="Caler E."/>
            <person name="Hannick L.I."/>
            <person name="Bidwell S."/>
            <person name="Joardar V."/>
            <person name="Thiagarajan M."/>
            <person name="Amedeo P."/>
            <person name="Galinsky K.J."/>
            <person name="Schobel S."/>
            <person name="Inman J."/>
            <person name="Hostetler J."/>
            <person name="Miller J."/>
            <person name="Hammond M."/>
            <person name="Megy K."/>
            <person name="Lawson D."/>
            <person name="Kodira C."/>
            <person name="Sutton G."/>
            <person name="Meyer J."/>
            <person name="Hill C.A."/>
            <person name="Birren B."/>
            <person name="Nene V."/>
            <person name="Collins F."/>
            <person name="Alarcon-Chaidez F."/>
            <person name="Wikel S."/>
            <person name="Strausberg R."/>
        </authorList>
    </citation>
    <scope>NUCLEOTIDE SEQUENCE [LARGE SCALE GENOMIC DNA]</scope>
    <source>
        <strain evidence="3">Wikel</strain>
        <strain evidence="1">Wikel colony</strain>
    </source>
</reference>
<dbReference type="GO" id="GO:0000124">
    <property type="term" value="C:SAGA complex"/>
    <property type="evidence" value="ECO:0007669"/>
    <property type="project" value="InterPro"/>
</dbReference>
<dbReference type="VEuPathDB" id="VectorBase:ISCW000400"/>
<dbReference type="InParanoid" id="B7P5N7"/>
<dbReference type="EnsemblMetazoa" id="ISCW000400-RA">
    <property type="protein sequence ID" value="ISCW000400-PA"/>
    <property type="gene ID" value="ISCW000400"/>
</dbReference>
<keyword evidence="3" id="KW-1185">Reference proteome</keyword>